<dbReference type="GO" id="GO:0045490">
    <property type="term" value="P:pectin catabolic process"/>
    <property type="evidence" value="ECO:0007669"/>
    <property type="project" value="TreeGrafter"/>
</dbReference>
<feature type="disulfide bond" evidence="2">
    <location>
        <begin position="40"/>
        <end position="45"/>
    </location>
</feature>
<dbReference type="InterPro" id="IPR018905">
    <property type="entry name" value="A-galactase_NEW3"/>
</dbReference>
<evidence type="ECO:0000313" key="5">
    <source>
        <dbReference type="EMBL" id="AJP74471.1"/>
    </source>
</evidence>
<keyword evidence="2" id="KW-1015">Disulfide bond</keyword>
<reference evidence="5 6" key="1">
    <citation type="journal article" date="2015" name="Int. J. Syst. Evol. Microbiol.">
        <title>Sphingomonas hengshuiensis sp. nov., isolated from lake wetland.</title>
        <authorList>
            <person name="Wei S."/>
            <person name="Wang T."/>
            <person name="Liu H."/>
            <person name="Zhang C."/>
            <person name="Guo J."/>
            <person name="Wang Q."/>
            <person name="Liang K."/>
            <person name="Zhang Z."/>
        </authorList>
    </citation>
    <scope>NUCLEOTIDE SEQUENCE [LARGE SCALE GENOMIC DNA]</scope>
    <source>
        <strain evidence="5 6">WHSC-8</strain>
    </source>
</reference>
<accession>A0A7U5BFS8</accession>
<dbReference type="Proteomes" id="UP000032300">
    <property type="component" value="Chromosome"/>
</dbReference>
<dbReference type="GO" id="GO:0046556">
    <property type="term" value="F:alpha-L-arabinofuranosidase activity"/>
    <property type="evidence" value="ECO:0007669"/>
    <property type="project" value="InterPro"/>
</dbReference>
<dbReference type="GO" id="GO:0019566">
    <property type="term" value="P:arabinose metabolic process"/>
    <property type="evidence" value="ECO:0007669"/>
    <property type="project" value="InterPro"/>
</dbReference>
<dbReference type="AlphaFoldDB" id="A0A7U5BFS8"/>
<dbReference type="InterPro" id="IPR015289">
    <property type="entry name" value="A-L-arabinofuranosidase_B_cat"/>
</dbReference>
<organism evidence="5 6">
    <name type="scientific">Sphingomonas hengshuiensis</name>
    <dbReference type="NCBI Taxonomy" id="1609977"/>
    <lineage>
        <taxon>Bacteria</taxon>
        <taxon>Pseudomonadati</taxon>
        <taxon>Pseudomonadota</taxon>
        <taxon>Alphaproteobacteria</taxon>
        <taxon>Sphingomonadales</taxon>
        <taxon>Sphingomonadaceae</taxon>
        <taxon>Sphingomonas</taxon>
    </lineage>
</organism>
<sequence>MFSRYDGPLYQVQRHSDDRVLDIGIVRAGYADAGAQDRFCADTLCVITRIYDQSGKGNHLYQAPPGPLYPGPAKGAFDAQPIADMAPITLGGHKVYGVYIMPGMGFRNNNARDLPINDEAAGIHTVVDGTHYSNGCCFNYGNASTNGLAVGTGTMESVYFGTSSGWGSGSGKGPWIMSDMEAGLFSGYDAGVNAADPSIDWRFVTGVFGGGGRNFWSLRGGDAQSGPLQTFYAGARPGSRENNAYFPMRKKGAIQMGNGGDNGNGSAGTFYEGVMTAGQPADAVTDAVQANIVAARYGLPLLTQSRLVSFRPANTAEMTATFTNSSREPATDVALAVALPAGWTASAATPARFAEVAPGASVHVRFEVTSPGADASAGFLTTRADWRTGTERRSDTSVQRVRSARPVKINEVRFASGGNATNQFVELYNAAPTPVDISGWKLVNTRTFFAPVPLATLPAGTRLAPGSHYLLGLATSGLVAPAAAGATTLVLRSVEGFATGQRIALDGEHATVKTLGTAASAPTTIFIPVSTGPWLTVPAGSTTLPVAQATGFAVGEKMAIDTGAAQEIVTVTAVGKAGTQTTLATAVTAGTRVIKVADVANLLPGDRLTLGTGQRMDHIQVAAIGTPGATGTGVTLTAPLKFDNIEGVDVAGPGTGITFTPATRLAHKSGDAVQALGSGITLAQPLKRRHADGAPVVNAQVRSAGYQGPTPHHWFGGPLSIRGGAISLTDPSGTVLVDAIVYGSQQSNSSASGAVTAPEIATLEGVQRQGGCIAVIPGAGSGPSAPATALAASAPGAPDRSIGRFPDGADSDSLCRDFVVQPATLLPQGAKAGAAAVMVANVTDFMPGQSITIGAADAQERAVVASVGSAGATTVRTGSEQGGTVLQVASTMGFTPGQAITIGEGAGAETATVKAAQGGRGGGRITVTAPLGRAYAAGTQVAGSGIALTAPLTRSHAAGAPVTAELPTPGAANAYARPARRE</sequence>
<keyword evidence="6" id="KW-1185">Reference proteome</keyword>
<feature type="region of interest" description="Disordered" evidence="3">
    <location>
        <begin position="962"/>
        <end position="982"/>
    </location>
</feature>
<dbReference type="KEGG" id="sphi:TS85_12035"/>
<dbReference type="GO" id="GO:0031221">
    <property type="term" value="P:arabinan metabolic process"/>
    <property type="evidence" value="ECO:0007669"/>
    <property type="project" value="InterPro"/>
</dbReference>
<feature type="domain" description="LTD" evidence="4">
    <location>
        <begin position="394"/>
        <end position="513"/>
    </location>
</feature>
<evidence type="ECO:0000259" key="4">
    <source>
        <dbReference type="PROSITE" id="PS51841"/>
    </source>
</evidence>
<dbReference type="EMBL" id="CP010836">
    <property type="protein sequence ID" value="AJP74471.1"/>
    <property type="molecule type" value="Genomic_DNA"/>
</dbReference>
<dbReference type="SUPFAM" id="SSF49899">
    <property type="entry name" value="Concanavalin A-like lectins/glucanases"/>
    <property type="match status" value="1"/>
</dbReference>
<gene>
    <name evidence="5" type="ORF">TS85_12035</name>
</gene>
<evidence type="ECO:0000256" key="2">
    <source>
        <dbReference type="PIRSR" id="PIRSR638964-3"/>
    </source>
</evidence>
<feature type="active site" description="Proton donor" evidence="1">
    <location>
        <position position="261"/>
    </location>
</feature>
<dbReference type="Pfam" id="PF10633">
    <property type="entry name" value="NPCBM_assoc"/>
    <property type="match status" value="1"/>
</dbReference>
<evidence type="ECO:0000256" key="1">
    <source>
        <dbReference type="PIRSR" id="PIRSR638964-1"/>
    </source>
</evidence>
<protein>
    <recommendedName>
        <fullName evidence="4">LTD domain-containing protein</fullName>
    </recommendedName>
</protein>
<proteinExistence type="predicted"/>
<dbReference type="Pfam" id="PF00932">
    <property type="entry name" value="LTD"/>
    <property type="match status" value="1"/>
</dbReference>
<dbReference type="Pfam" id="PF09206">
    <property type="entry name" value="ArabFuran-catal"/>
    <property type="match status" value="1"/>
</dbReference>
<dbReference type="Gene3D" id="2.60.120.200">
    <property type="match status" value="1"/>
</dbReference>
<dbReference type="Gene3D" id="2.60.40.1260">
    <property type="entry name" value="Lamin Tail domain"/>
    <property type="match status" value="1"/>
</dbReference>
<dbReference type="PANTHER" id="PTHR39447:SF2">
    <property type="entry name" value="ALPHA-L-ARABINOFURANOSIDASE B"/>
    <property type="match status" value="1"/>
</dbReference>
<reference evidence="5 6" key="2">
    <citation type="submission" date="2015-02" db="EMBL/GenBank/DDBJ databases">
        <title>The complete genome of Sphingomonas hengshuiensis sp. WHSC-8 isolated from soil of Hengshui Lake.</title>
        <authorList>
            <person name="Wei S."/>
            <person name="Guo J."/>
            <person name="Su C."/>
            <person name="Wu R."/>
            <person name="Zhang Z."/>
            <person name="Liang K."/>
            <person name="Li H."/>
            <person name="Wang T."/>
            <person name="Liu H."/>
            <person name="Zhang C."/>
            <person name="Li Z."/>
            <person name="Wang Q."/>
            <person name="Meng J."/>
        </authorList>
    </citation>
    <scope>NUCLEOTIDE SEQUENCE [LARGE SCALE GENOMIC DNA]</scope>
    <source>
        <strain evidence="5 6">WHSC-8</strain>
    </source>
</reference>
<dbReference type="InterPro" id="IPR038964">
    <property type="entry name" value="ABFB"/>
</dbReference>
<dbReference type="SUPFAM" id="SSF74853">
    <property type="entry name" value="Lamin A/C globular tail domain"/>
    <property type="match status" value="1"/>
</dbReference>
<dbReference type="InterPro" id="IPR001322">
    <property type="entry name" value="Lamin_tail_dom"/>
</dbReference>
<feature type="active site" description="Nucleophile" evidence="1">
    <location>
        <position position="181"/>
    </location>
</feature>
<dbReference type="InterPro" id="IPR013320">
    <property type="entry name" value="ConA-like_dom_sf"/>
</dbReference>
<name>A0A7U5BFS8_9SPHN</name>
<dbReference type="PROSITE" id="PS51841">
    <property type="entry name" value="LTD"/>
    <property type="match status" value="1"/>
</dbReference>
<dbReference type="InterPro" id="IPR036415">
    <property type="entry name" value="Lamin_tail_dom_sf"/>
</dbReference>
<feature type="disulfide bond" evidence="2">
    <location>
        <begin position="136"/>
        <end position="137"/>
    </location>
</feature>
<evidence type="ECO:0000256" key="3">
    <source>
        <dbReference type="SAM" id="MobiDB-lite"/>
    </source>
</evidence>
<dbReference type="PANTHER" id="PTHR39447">
    <property type="entry name" value="ALPHA-L-ARABINOFURANOSIDASE B"/>
    <property type="match status" value="1"/>
</dbReference>
<evidence type="ECO:0000313" key="6">
    <source>
        <dbReference type="Proteomes" id="UP000032300"/>
    </source>
</evidence>